<proteinExistence type="predicted"/>
<keyword evidence="2" id="KW-1185">Reference proteome</keyword>
<dbReference type="KEGG" id="doe:DENOEST_3695"/>
<dbReference type="EMBL" id="LR778301">
    <property type="protein sequence ID" value="CAB1370849.1"/>
    <property type="molecule type" value="Genomic_DNA"/>
</dbReference>
<reference evidence="1 2" key="1">
    <citation type="submission" date="2020-03" db="EMBL/GenBank/DDBJ databases">
        <authorList>
            <consortium name="Genoscope - CEA"/>
            <person name="William W."/>
        </authorList>
    </citation>
    <scope>NUCLEOTIDE SEQUENCE [LARGE SCALE GENOMIC DNA]</scope>
    <source>
        <strain evidence="2">DSM 16959</strain>
    </source>
</reference>
<dbReference type="AlphaFoldDB" id="A0A6S6XXT6"/>
<name>A0A6S6XXT6_9PROT</name>
<evidence type="ECO:0000313" key="2">
    <source>
        <dbReference type="Proteomes" id="UP000515733"/>
    </source>
</evidence>
<protein>
    <submittedName>
        <fullName evidence="1">Uncharacterized protein</fullName>
    </submittedName>
</protein>
<dbReference type="Proteomes" id="UP000515733">
    <property type="component" value="Chromosome"/>
</dbReference>
<gene>
    <name evidence="1" type="ORF">DENOEST_3695</name>
</gene>
<evidence type="ECO:0000313" key="1">
    <source>
        <dbReference type="EMBL" id="CAB1370849.1"/>
    </source>
</evidence>
<sequence>MAAARISQFVAVESLTCEAAIEADPSAMSFDGTLLPLATIYLNGRSGRETEGKWW</sequence>
<organism evidence="1 2">
    <name type="scientific">Denitratisoma oestradiolicum</name>
    <dbReference type="NCBI Taxonomy" id="311182"/>
    <lineage>
        <taxon>Bacteria</taxon>
        <taxon>Pseudomonadati</taxon>
        <taxon>Pseudomonadota</taxon>
        <taxon>Betaproteobacteria</taxon>
        <taxon>Nitrosomonadales</taxon>
        <taxon>Sterolibacteriaceae</taxon>
        <taxon>Denitratisoma</taxon>
    </lineage>
</organism>
<accession>A0A6S6XXT6</accession>